<feature type="compositionally biased region" description="Polar residues" evidence="9">
    <location>
        <begin position="329"/>
        <end position="346"/>
    </location>
</feature>
<dbReference type="InterPro" id="IPR042102">
    <property type="entry name" value="RNA_pol_Rpb1_3_sf"/>
</dbReference>
<comment type="cofactor">
    <cofactor evidence="7">
        <name>Mg(2+)</name>
        <dbReference type="ChEBI" id="CHEBI:18420"/>
    </cofactor>
    <text evidence="7">Binds 1 Mg(2+) ion per subunit.</text>
</comment>
<feature type="binding site" evidence="7">
    <location>
        <position position="84"/>
    </location>
    <ligand>
        <name>Zn(2+)</name>
        <dbReference type="ChEBI" id="CHEBI:29105"/>
        <label>1</label>
    </ligand>
</feature>
<evidence type="ECO:0000256" key="4">
    <source>
        <dbReference type="ARBA" id="ARBA00022723"/>
    </source>
</evidence>
<dbReference type="Gene3D" id="2.40.50.100">
    <property type="match status" value="3"/>
</dbReference>
<reference evidence="12" key="1">
    <citation type="submission" date="2016-11" db="EMBL/GenBank/DDBJ databases">
        <authorList>
            <person name="Varghese N."/>
            <person name="Submissions S."/>
        </authorList>
    </citation>
    <scope>NUCLEOTIDE SEQUENCE [LARGE SCALE GENOMIC DNA]</scope>
    <source>
        <strain evidence="12">DSM 24579</strain>
    </source>
</reference>
<feature type="binding site" evidence="7">
    <location>
        <position position="479"/>
    </location>
    <ligand>
        <name>Mg(2+)</name>
        <dbReference type="ChEBI" id="CHEBI:18420"/>
    </ligand>
</feature>
<dbReference type="GO" id="GO:0000428">
    <property type="term" value="C:DNA-directed RNA polymerase complex"/>
    <property type="evidence" value="ECO:0007669"/>
    <property type="project" value="UniProtKB-KW"/>
</dbReference>
<dbReference type="InterPro" id="IPR000722">
    <property type="entry name" value="RNA_pol_asu"/>
</dbReference>
<evidence type="ECO:0000256" key="3">
    <source>
        <dbReference type="ARBA" id="ARBA00022695"/>
    </source>
</evidence>
<dbReference type="InterPro" id="IPR045867">
    <property type="entry name" value="DNA-dir_RpoC_beta_prime"/>
</dbReference>
<dbReference type="GO" id="GO:0008270">
    <property type="term" value="F:zinc ion binding"/>
    <property type="evidence" value="ECO:0007669"/>
    <property type="project" value="UniProtKB-UniRule"/>
</dbReference>
<comment type="subunit">
    <text evidence="7">The RNAP catalytic core consists of 2 alpha, 1 beta, 1 beta' and 1 omega subunit. When a sigma factor is associated with the core the holoenzyme is formed, which can initiate transcription.</text>
</comment>
<keyword evidence="5 7" id="KW-0804">Transcription</keyword>
<dbReference type="InterPro" id="IPR038120">
    <property type="entry name" value="Rpb1_funnel_sf"/>
</dbReference>
<dbReference type="Gene3D" id="1.10.274.100">
    <property type="entry name" value="RNA polymerase Rpb1, domain 3"/>
    <property type="match status" value="2"/>
</dbReference>
<gene>
    <name evidence="7" type="primary">rpoC</name>
    <name evidence="11" type="ORF">SAMN05444483_11030</name>
</gene>
<comment type="function">
    <text evidence="7 8">DNA-dependent RNA polymerase catalyzes the transcription of DNA into RNA using the four ribonucleoside triphosphates as substrates.</text>
</comment>
<evidence type="ECO:0000256" key="2">
    <source>
        <dbReference type="ARBA" id="ARBA00022679"/>
    </source>
</evidence>
<dbReference type="Gene3D" id="4.10.860.120">
    <property type="entry name" value="RNA polymerase II, clamp domain"/>
    <property type="match status" value="1"/>
</dbReference>
<keyword evidence="3 7" id="KW-0548">Nucleotidyltransferase</keyword>
<dbReference type="STRING" id="1073325.SAMN05444483_11030"/>
<feature type="binding site" evidence="7">
    <location>
        <position position="68"/>
    </location>
    <ligand>
        <name>Zn(2+)</name>
        <dbReference type="ChEBI" id="CHEBI:29105"/>
        <label>1</label>
    </ligand>
</feature>
<dbReference type="SUPFAM" id="SSF64484">
    <property type="entry name" value="beta and beta-prime subunits of DNA dependent RNA-polymerase"/>
    <property type="match status" value="1"/>
</dbReference>
<organism evidence="11 12">
    <name type="scientific">Salegentibacter echinorum</name>
    <dbReference type="NCBI Taxonomy" id="1073325"/>
    <lineage>
        <taxon>Bacteria</taxon>
        <taxon>Pseudomonadati</taxon>
        <taxon>Bacteroidota</taxon>
        <taxon>Flavobacteriia</taxon>
        <taxon>Flavobacteriales</taxon>
        <taxon>Flavobacteriaceae</taxon>
        <taxon>Salegentibacter</taxon>
    </lineage>
</organism>
<dbReference type="Pfam" id="PF05000">
    <property type="entry name" value="RNA_pol_Rpb1_4"/>
    <property type="match status" value="1"/>
</dbReference>
<dbReference type="GO" id="GO:0003677">
    <property type="term" value="F:DNA binding"/>
    <property type="evidence" value="ECO:0007669"/>
    <property type="project" value="UniProtKB-UniRule"/>
</dbReference>
<dbReference type="GO" id="GO:0006351">
    <property type="term" value="P:DNA-templated transcription"/>
    <property type="evidence" value="ECO:0007669"/>
    <property type="project" value="UniProtKB-UniRule"/>
</dbReference>
<keyword evidence="2 7" id="KW-0808">Transferase</keyword>
<proteinExistence type="inferred from homology"/>
<dbReference type="InterPro" id="IPR007081">
    <property type="entry name" value="RNA_pol_Rpb1_5"/>
</dbReference>
<dbReference type="CDD" id="cd02655">
    <property type="entry name" value="RNAP_beta'_C"/>
    <property type="match status" value="1"/>
</dbReference>
<evidence type="ECO:0000256" key="1">
    <source>
        <dbReference type="ARBA" id="ARBA00022478"/>
    </source>
</evidence>
<dbReference type="GO" id="GO:0003899">
    <property type="term" value="F:DNA-directed RNA polymerase activity"/>
    <property type="evidence" value="ECO:0007669"/>
    <property type="project" value="UniProtKB-UniRule"/>
</dbReference>
<feature type="binding site" evidence="7">
    <location>
        <position position="66"/>
    </location>
    <ligand>
        <name>Zn(2+)</name>
        <dbReference type="ChEBI" id="CHEBI:29105"/>
        <label>1</label>
    </ligand>
</feature>
<keyword evidence="12" id="KW-1185">Reference proteome</keyword>
<keyword evidence="1 7" id="KW-0240">DNA-directed RNA polymerase</keyword>
<feature type="region of interest" description="Disordered" evidence="9">
    <location>
        <begin position="328"/>
        <end position="347"/>
    </location>
</feature>
<dbReference type="NCBIfam" id="TIGR02386">
    <property type="entry name" value="rpoC_TIGR"/>
    <property type="match status" value="1"/>
</dbReference>
<dbReference type="InterPro" id="IPR007080">
    <property type="entry name" value="RNA_pol_Rpb1_1"/>
</dbReference>
<dbReference type="Pfam" id="PF04983">
    <property type="entry name" value="RNA_pol_Rpb1_3"/>
    <property type="match status" value="1"/>
</dbReference>
<evidence type="ECO:0000256" key="8">
    <source>
        <dbReference type="RuleBase" id="RU004279"/>
    </source>
</evidence>
<dbReference type="EC" id="2.7.7.6" evidence="7"/>
<dbReference type="InterPro" id="IPR007083">
    <property type="entry name" value="RNA_pol_Rpb1_4"/>
</dbReference>
<dbReference type="Gene3D" id="2.40.40.20">
    <property type="match status" value="1"/>
</dbReference>
<dbReference type="Gene3D" id="1.10.150.390">
    <property type="match status" value="1"/>
</dbReference>
<feature type="binding site" evidence="7">
    <location>
        <position position="481"/>
    </location>
    <ligand>
        <name>Mg(2+)</name>
        <dbReference type="ChEBI" id="CHEBI:18420"/>
    </ligand>
</feature>
<feature type="binding site" evidence="7">
    <location>
        <position position="909"/>
    </location>
    <ligand>
        <name>Zn(2+)</name>
        <dbReference type="ChEBI" id="CHEBI:29105"/>
        <label>2</label>
    </ligand>
</feature>
<dbReference type="InterPro" id="IPR007066">
    <property type="entry name" value="RNA_pol_Rpb1_3"/>
</dbReference>
<dbReference type="EMBL" id="FQVT01000010">
    <property type="protein sequence ID" value="SHG37112.1"/>
    <property type="molecule type" value="Genomic_DNA"/>
</dbReference>
<dbReference type="InterPro" id="IPR006592">
    <property type="entry name" value="RNA_pol_N"/>
</dbReference>
<dbReference type="Gene3D" id="1.10.132.30">
    <property type="match status" value="1"/>
</dbReference>
<dbReference type="PANTHER" id="PTHR19376:SF54">
    <property type="entry name" value="DNA-DIRECTED RNA POLYMERASE SUBUNIT BETA"/>
    <property type="match status" value="1"/>
</dbReference>
<keyword evidence="4 7" id="KW-0479">Metal-binding</keyword>
<dbReference type="CDD" id="cd01609">
    <property type="entry name" value="RNAP_beta'_N"/>
    <property type="match status" value="1"/>
</dbReference>
<evidence type="ECO:0000313" key="11">
    <source>
        <dbReference type="EMBL" id="SHG37112.1"/>
    </source>
</evidence>
<evidence type="ECO:0000256" key="7">
    <source>
        <dbReference type="HAMAP-Rule" id="MF_01322"/>
    </source>
</evidence>
<dbReference type="Pfam" id="PF04998">
    <property type="entry name" value="RNA_pol_Rpb1_5"/>
    <property type="match status" value="1"/>
</dbReference>
<keyword evidence="7" id="KW-0460">Magnesium</keyword>
<comment type="similarity">
    <text evidence="7 8">Belongs to the RNA polymerase beta' chain family.</text>
</comment>
<feature type="binding site" evidence="7">
    <location>
        <position position="81"/>
    </location>
    <ligand>
        <name>Zn(2+)</name>
        <dbReference type="ChEBI" id="CHEBI:29105"/>
        <label>1</label>
    </ligand>
</feature>
<name>A0A1M5J965_SALEC</name>
<feature type="domain" description="RNA polymerase N-terminal" evidence="10">
    <location>
        <begin position="252"/>
        <end position="531"/>
    </location>
</feature>
<feature type="binding site" evidence="7">
    <location>
        <position position="477"/>
    </location>
    <ligand>
        <name>Mg(2+)</name>
        <dbReference type="ChEBI" id="CHEBI:18420"/>
    </ligand>
</feature>
<feature type="binding site" evidence="7">
    <location>
        <position position="899"/>
    </location>
    <ligand>
        <name>Zn(2+)</name>
        <dbReference type="ChEBI" id="CHEBI:29105"/>
        <label>2</label>
    </ligand>
</feature>
<protein>
    <recommendedName>
        <fullName evidence="7">DNA-directed RNA polymerase subunit beta'</fullName>
        <shortName evidence="7">RNAP subunit beta'</shortName>
        <ecNumber evidence="7">2.7.7.6</ecNumber>
    </recommendedName>
    <alternativeName>
        <fullName evidence="7">RNA polymerase subunit beta'</fullName>
    </alternativeName>
    <alternativeName>
        <fullName evidence="7">Transcriptase subunit beta'</fullName>
    </alternativeName>
</protein>
<comment type="catalytic activity">
    <reaction evidence="6 7 8">
        <text>RNA(n) + a ribonucleoside 5'-triphosphate = RNA(n+1) + diphosphate</text>
        <dbReference type="Rhea" id="RHEA:21248"/>
        <dbReference type="Rhea" id="RHEA-COMP:14527"/>
        <dbReference type="Rhea" id="RHEA-COMP:17342"/>
        <dbReference type="ChEBI" id="CHEBI:33019"/>
        <dbReference type="ChEBI" id="CHEBI:61557"/>
        <dbReference type="ChEBI" id="CHEBI:140395"/>
        <dbReference type="EC" id="2.7.7.6"/>
    </reaction>
</comment>
<dbReference type="PANTHER" id="PTHR19376">
    <property type="entry name" value="DNA-DIRECTED RNA POLYMERASE"/>
    <property type="match status" value="1"/>
</dbReference>
<dbReference type="HAMAP" id="MF_01322">
    <property type="entry name" value="RNApol_bact_RpoC"/>
    <property type="match status" value="1"/>
</dbReference>
<dbReference type="SMART" id="SM00663">
    <property type="entry name" value="RPOLA_N"/>
    <property type="match status" value="1"/>
</dbReference>
<evidence type="ECO:0000256" key="5">
    <source>
        <dbReference type="ARBA" id="ARBA00023163"/>
    </source>
</evidence>
<feature type="binding site" evidence="7">
    <location>
        <position position="825"/>
    </location>
    <ligand>
        <name>Zn(2+)</name>
        <dbReference type="ChEBI" id="CHEBI:29105"/>
        <label>2</label>
    </ligand>
</feature>
<dbReference type="Gene3D" id="1.10.1790.20">
    <property type="match status" value="1"/>
</dbReference>
<feature type="binding site" evidence="7">
    <location>
        <position position="906"/>
    </location>
    <ligand>
        <name>Zn(2+)</name>
        <dbReference type="ChEBI" id="CHEBI:29105"/>
        <label>2</label>
    </ligand>
</feature>
<dbReference type="InterPro" id="IPR044893">
    <property type="entry name" value="RNA_pol_Rpb1_clamp_domain"/>
</dbReference>
<dbReference type="Pfam" id="PF04997">
    <property type="entry name" value="RNA_pol_Rpb1_1"/>
    <property type="match status" value="1"/>
</dbReference>
<dbReference type="Proteomes" id="UP000183945">
    <property type="component" value="Unassembled WGS sequence"/>
</dbReference>
<evidence type="ECO:0000256" key="9">
    <source>
        <dbReference type="SAM" id="MobiDB-lite"/>
    </source>
</evidence>
<dbReference type="Pfam" id="PF00623">
    <property type="entry name" value="RNA_pol_Rpb1_2"/>
    <property type="match status" value="1"/>
</dbReference>
<sequence length="1433" mass="159822">MARNNDKNAVKRFDKISIGLASPESILAESRGEVLKPETINYRTHKPERDGLFCERIFGPVKDYECACGKYKRIRYKGIVCDRCGVEVTEKQVRRDRVGHINLVVPVAHIWYFRSLPNKIGYLLGLPSKKLDMIIYYERYVVIQAGIAKNEEGEPLKKMDFLTEEEYLNVLDSLPQENMYLEDNDPNKFIAKMGAECLIEILKRIDLNELSYELRHKANNETSKQRKTEALKRLQVVEALRDANKNRENLPEWMIMKVVPVIPPELRPLVPLDGGRFATSDLNDLYRRVIIRNNRLKRLMEIKAPEVILRNEKRMLQESVDSLFDNTRKSSAVKTDSNRPLKSLSDSLKGKQGRFRQNLLGKRVDYSARSVIVVGPELKMYECGLPKNMAAELYKPFVIRKLIERGIVKTVKSAKKIIDKKEPIVWDILENVLKGHPVLLNRAPTLHRLGIQAFQPKLIEGKAIQLHPLACTAFNADFDGDQMAVHLPLGPEAILEAQLLMLASHNILNPANGSPITVPSQDMILGLYYMTKSRESTDDVKVKGEGLTFYSDEELVIAYNQKKVDLNAKIKIRAKDFNAAGELVYQIIETTVGRVLFNQAVPEKVGFVNTVLTKKNLRDIIGSVLNKTSVPETGEFLDAIKEMGYGYAFRGGLSFSLGDIIIPAEKQTMIDEANEQVEGIVGNYNMGLITNNERYNQVIDIWTSTNAGLTELAMKRIREDKQGFNSVFMMLDSGARGSKEQIRQLTGMRGLMAKPKKSNSGGGEIIENPILSNFKEGLSILEYFISTHGARKGLADTALKTADAGYLTRRLVDVSQDVIVNEEDCGTLRGVEVRPLKKNEETVESLGERILGRISLHDVHDPSNNELLVEAGDEITADIVAKIEAAPIESVEVRSPLTCEAKKGICVKCYGRNLSTNKLVQRGEAVGVVAAQSIGEPGTQLTLRTFHVGGIAGNISEDNKLVAKFEGRAEIEDLKVVKGEAPDGSQAEIVISRTAELKIKDKKTGVVLSNSNIPYGSQIFIEDGVDVAEGDTICQWDPYNGVIISEFAGKIKYENIEQGVTYQVEIDEQTGFQEKVISESRNKKLIPTLHILGKKGEVIRSYNLPVGAHLMVDNEEKIGIGKILVKIPRKSSKAGDITGGLPRVTELFEARNPSNPAVVSAIDGVVSFGKIKRGNREIIVESKLGEVKKYLVKLSSQILVQENDYVRAGMPLSDGSITPEDILNIKGPNAVQQYLVNEVQEVYRLQGVKINDKHFEVVVRQMMRKVRVQDPGDTIFLENQLVHKSDFIEENDKVFGMKVVDDAGDSENLKPGQIVSPRELRDENSLLRREDKNLATARDVTAATATPVLQGITRASLQTKSFISAASFQETTKVLNEAAVSGKIDKLEGLKENVIVGHKIPAGTGMREYDSIIVGSKEEFDEMMEQKQEVNYN</sequence>
<keyword evidence="7" id="KW-0862">Zinc</keyword>
<dbReference type="RefSeq" id="WP_072880522.1">
    <property type="nucleotide sequence ID" value="NZ_FQVT01000010.1"/>
</dbReference>
<evidence type="ECO:0000256" key="6">
    <source>
        <dbReference type="ARBA" id="ARBA00048552"/>
    </source>
</evidence>
<evidence type="ECO:0000259" key="10">
    <source>
        <dbReference type="SMART" id="SM00663"/>
    </source>
</evidence>
<dbReference type="GO" id="GO:0000287">
    <property type="term" value="F:magnesium ion binding"/>
    <property type="evidence" value="ECO:0007669"/>
    <property type="project" value="UniProtKB-UniRule"/>
</dbReference>
<accession>A0A1M5J965</accession>
<dbReference type="InterPro" id="IPR012754">
    <property type="entry name" value="DNA-dir_RpoC_beta_prime_bact"/>
</dbReference>
<dbReference type="Gene3D" id="1.10.40.90">
    <property type="match status" value="1"/>
</dbReference>
<evidence type="ECO:0000313" key="12">
    <source>
        <dbReference type="Proteomes" id="UP000183945"/>
    </source>
</evidence>
<comment type="cofactor">
    <cofactor evidence="7">
        <name>Zn(2+)</name>
        <dbReference type="ChEBI" id="CHEBI:29105"/>
    </cofactor>
    <text evidence="7">Binds 2 Zn(2+) ions per subunit.</text>
</comment>
<dbReference type="OrthoDB" id="9815296at2"/>